<evidence type="ECO:0000313" key="3">
    <source>
        <dbReference type="Proteomes" id="UP000627715"/>
    </source>
</evidence>
<evidence type="ECO:0008006" key="4">
    <source>
        <dbReference type="Google" id="ProtNLM"/>
    </source>
</evidence>
<dbReference type="AlphaFoldDB" id="A0A917GS78"/>
<accession>A0A917GS78</accession>
<proteinExistence type="predicted"/>
<keyword evidence="1" id="KW-0732">Signal</keyword>
<name>A0A917GS78_9GAMM</name>
<reference evidence="2" key="2">
    <citation type="submission" date="2020-09" db="EMBL/GenBank/DDBJ databases">
        <authorList>
            <person name="Sun Q."/>
            <person name="Zhou Y."/>
        </authorList>
    </citation>
    <scope>NUCLEOTIDE SEQUENCE</scope>
    <source>
        <strain evidence="2">CGMCC 1.15425</strain>
    </source>
</reference>
<dbReference type="EMBL" id="BMIY01000004">
    <property type="protein sequence ID" value="GGG54849.1"/>
    <property type="molecule type" value="Genomic_DNA"/>
</dbReference>
<dbReference type="Gene3D" id="3.40.50.1820">
    <property type="entry name" value="alpha/beta hydrolase"/>
    <property type="match status" value="1"/>
</dbReference>
<gene>
    <name evidence="2" type="ORF">GCM10011403_09930</name>
</gene>
<evidence type="ECO:0000313" key="2">
    <source>
        <dbReference type="EMBL" id="GGG54849.1"/>
    </source>
</evidence>
<feature type="chain" id="PRO_5037931351" description="Dienelactone hydrolase domain-containing protein" evidence="1">
    <location>
        <begin position="29"/>
        <end position="244"/>
    </location>
</feature>
<feature type="signal peptide" evidence="1">
    <location>
        <begin position="1"/>
        <end position="28"/>
    </location>
</feature>
<dbReference type="SUPFAM" id="SSF53474">
    <property type="entry name" value="alpha/beta-Hydrolases"/>
    <property type="match status" value="1"/>
</dbReference>
<dbReference type="InterPro" id="IPR029058">
    <property type="entry name" value="AB_hydrolase_fold"/>
</dbReference>
<evidence type="ECO:0000256" key="1">
    <source>
        <dbReference type="SAM" id="SignalP"/>
    </source>
</evidence>
<reference evidence="2" key="1">
    <citation type="journal article" date="2014" name="Int. J. Syst. Evol. Microbiol.">
        <title>Complete genome sequence of Corynebacterium casei LMG S-19264T (=DSM 44701T), isolated from a smear-ripened cheese.</title>
        <authorList>
            <consortium name="US DOE Joint Genome Institute (JGI-PGF)"/>
            <person name="Walter F."/>
            <person name="Albersmeier A."/>
            <person name="Kalinowski J."/>
            <person name="Ruckert C."/>
        </authorList>
    </citation>
    <scope>NUCLEOTIDE SEQUENCE</scope>
    <source>
        <strain evidence="2">CGMCC 1.15425</strain>
    </source>
</reference>
<dbReference type="Proteomes" id="UP000627715">
    <property type="component" value="Unassembled WGS sequence"/>
</dbReference>
<dbReference type="OrthoDB" id="9814760at2"/>
<comment type="caution">
    <text evidence="2">The sequence shown here is derived from an EMBL/GenBank/DDBJ whole genome shotgun (WGS) entry which is preliminary data.</text>
</comment>
<dbReference type="RefSeq" id="WP_068812182.1">
    <property type="nucleotide sequence ID" value="NZ_BMIY01000004.1"/>
</dbReference>
<protein>
    <recommendedName>
        <fullName evidence="4">Dienelactone hydrolase domain-containing protein</fullName>
    </recommendedName>
</protein>
<keyword evidence="3" id="KW-1185">Reference proteome</keyword>
<sequence length="244" mass="26701">MKVVPKQILTALFSIALLTLIYSSPASATERLLNITLDDGSDIKVFLFEPDDHGDGPWPLTILISGGTGNEYIARAQFWLGRKLAEHGWAIAVPVSPDSKPFTGENAKRIPKVIAKLQKDEKVMYGKSLLVGVSSGGSAALEIATQEPTQYLGVIAAPGVLRPGLEFDNLHDLPIYLRIAEGDTFNWDEQLPGMMLRLTRANANVDAELINNGSHVFQLDWQDLGRWLDSLKVPLSAPALEYIP</sequence>
<organism evidence="2 3">
    <name type="scientific">Pseudohongiella nitratireducens</name>
    <dbReference type="NCBI Taxonomy" id="1768907"/>
    <lineage>
        <taxon>Bacteria</taxon>
        <taxon>Pseudomonadati</taxon>
        <taxon>Pseudomonadota</taxon>
        <taxon>Gammaproteobacteria</taxon>
        <taxon>Pseudomonadales</taxon>
        <taxon>Pseudohongiellaceae</taxon>
        <taxon>Pseudohongiella</taxon>
    </lineage>
</organism>